<evidence type="ECO:0000313" key="3">
    <source>
        <dbReference type="EMBL" id="GBP22470.1"/>
    </source>
</evidence>
<reference evidence="3 4" key="1">
    <citation type="journal article" date="2019" name="Commun. Biol.">
        <title>The bagworm genome reveals a unique fibroin gene that provides high tensile strength.</title>
        <authorList>
            <person name="Kono N."/>
            <person name="Nakamura H."/>
            <person name="Ohtoshi R."/>
            <person name="Tomita M."/>
            <person name="Numata K."/>
            <person name="Arakawa K."/>
        </authorList>
    </citation>
    <scope>NUCLEOTIDE SEQUENCE [LARGE SCALE GENOMIC DNA]</scope>
</reference>
<keyword evidence="3" id="KW-0548">Nucleotidyltransferase</keyword>
<dbReference type="EMBL" id="BGZK01000140">
    <property type="protein sequence ID" value="GBP22470.1"/>
    <property type="molecule type" value="Genomic_DNA"/>
</dbReference>
<dbReference type="OrthoDB" id="412981at2759"/>
<dbReference type="CDD" id="cd01650">
    <property type="entry name" value="RT_nLTR_like"/>
    <property type="match status" value="1"/>
</dbReference>
<gene>
    <name evidence="3" type="primary">pol</name>
    <name evidence="3" type="ORF">EVAR_78646_1</name>
</gene>
<dbReference type="InterPro" id="IPR043502">
    <property type="entry name" value="DNA/RNA_pol_sf"/>
</dbReference>
<evidence type="ECO:0000259" key="2">
    <source>
        <dbReference type="PROSITE" id="PS50878"/>
    </source>
</evidence>
<comment type="caution">
    <text evidence="3">The sequence shown here is derived from an EMBL/GenBank/DDBJ whole genome shotgun (WGS) entry which is preliminary data.</text>
</comment>
<dbReference type="PANTHER" id="PTHR19446">
    <property type="entry name" value="REVERSE TRANSCRIPTASES"/>
    <property type="match status" value="1"/>
</dbReference>
<proteinExistence type="predicted"/>
<dbReference type="SUPFAM" id="SSF56672">
    <property type="entry name" value="DNA/RNA polymerases"/>
    <property type="match status" value="1"/>
</dbReference>
<protein>
    <submittedName>
        <fullName evidence="3">RNA-directed DNA polymerase from mobile element jockey</fullName>
    </submittedName>
</protein>
<dbReference type="InterPro" id="IPR000477">
    <property type="entry name" value="RT_dom"/>
</dbReference>
<feature type="region of interest" description="Disordered" evidence="1">
    <location>
        <begin position="389"/>
        <end position="409"/>
    </location>
</feature>
<dbReference type="GO" id="GO:0003964">
    <property type="term" value="F:RNA-directed DNA polymerase activity"/>
    <property type="evidence" value="ECO:0007669"/>
    <property type="project" value="UniProtKB-KW"/>
</dbReference>
<dbReference type="Proteomes" id="UP000299102">
    <property type="component" value="Unassembled WGS sequence"/>
</dbReference>
<keyword evidence="3" id="KW-0695">RNA-directed DNA polymerase</keyword>
<feature type="region of interest" description="Disordered" evidence="1">
    <location>
        <begin position="1"/>
        <end position="20"/>
    </location>
</feature>
<name>A0A4C1U8N8_EUMVA</name>
<dbReference type="AlphaFoldDB" id="A0A4C1U8N8"/>
<keyword evidence="4" id="KW-1185">Reference proteome</keyword>
<evidence type="ECO:0000256" key="1">
    <source>
        <dbReference type="SAM" id="MobiDB-lite"/>
    </source>
</evidence>
<feature type="domain" description="Reverse transcriptase" evidence="2">
    <location>
        <begin position="1"/>
        <end position="258"/>
    </location>
</feature>
<accession>A0A4C1U8N8</accession>
<organism evidence="3 4">
    <name type="scientific">Eumeta variegata</name>
    <name type="common">Bagworm moth</name>
    <name type="synonym">Eumeta japonica</name>
    <dbReference type="NCBI Taxonomy" id="151549"/>
    <lineage>
        <taxon>Eukaryota</taxon>
        <taxon>Metazoa</taxon>
        <taxon>Ecdysozoa</taxon>
        <taxon>Arthropoda</taxon>
        <taxon>Hexapoda</taxon>
        <taxon>Insecta</taxon>
        <taxon>Pterygota</taxon>
        <taxon>Neoptera</taxon>
        <taxon>Endopterygota</taxon>
        <taxon>Lepidoptera</taxon>
        <taxon>Glossata</taxon>
        <taxon>Ditrysia</taxon>
        <taxon>Tineoidea</taxon>
        <taxon>Psychidae</taxon>
        <taxon>Oiketicinae</taxon>
        <taxon>Eumeta</taxon>
    </lineage>
</organism>
<dbReference type="Pfam" id="PF00078">
    <property type="entry name" value="RVT_1"/>
    <property type="match status" value="1"/>
</dbReference>
<sequence>MLEDGTRHRHPESGQRLASSQRPITLLSHIAKLFERVLLRRLLRHLTPRQEQFGFRSGHSTTLQLARVLHHMAVEHNRGRRTVGVFLDIEKAFDRVWHSGLLYKLIENRIPPALVRTVASFLKDRDFYVTVATSDPRPIRAGVPQGSCLSPCLYAVYTDDIPTLTDQLQHWEEDVMLALYADDSAYLASSRRADLTAAKLQRILDLLPNWLDRWRVAVNVTKTAALLTGQQRAMPAKLRLRGQEVEWQIRVRYLGVQINRSMRMAAQVEHVIHQSRAARSMLRPVLRSHLPLRAKVALYKGYIRSRLTYAAPAWYALCSSSQKKRIQAQQNMTLRMIAGAGRYVLNDVIARDLCIEIVEEFIQRIARRMFDIADQGPYEFLRNIAPMQERSPSGRPLPRELIRTPSPKP</sequence>
<keyword evidence="3" id="KW-0808">Transferase</keyword>
<evidence type="ECO:0000313" key="4">
    <source>
        <dbReference type="Proteomes" id="UP000299102"/>
    </source>
</evidence>
<dbReference type="PROSITE" id="PS50878">
    <property type="entry name" value="RT_POL"/>
    <property type="match status" value="1"/>
</dbReference>